<comment type="caution">
    <text evidence="3">The sequence shown here is derived from an EMBL/GenBank/DDBJ whole genome shotgun (WGS) entry which is preliminary data.</text>
</comment>
<keyword evidence="1" id="KW-0396">Initiation factor</keyword>
<evidence type="ECO:0000256" key="1">
    <source>
        <dbReference type="RuleBase" id="RU004374"/>
    </source>
</evidence>
<evidence type="ECO:0000313" key="3">
    <source>
        <dbReference type="EMBL" id="KAH6597703.1"/>
    </source>
</evidence>
<dbReference type="InterPro" id="IPR023398">
    <property type="entry name" value="TIF_eIF4e-like"/>
</dbReference>
<dbReference type="PANTHER" id="PTHR11960:SF18">
    <property type="entry name" value="EUKARYOTIC TRANSLATION INITIATION FACTOR 4E HOMOLOGOUS PROTEIN, ISOFORM B"/>
    <property type="match status" value="1"/>
</dbReference>
<dbReference type="Proteomes" id="UP001648503">
    <property type="component" value="Unassembled WGS sequence"/>
</dbReference>
<protein>
    <recommendedName>
        <fullName evidence="5">Eukaryotic translation initiation factor 4E type 2</fullName>
    </recommendedName>
</protein>
<dbReference type="InterPro" id="IPR001040">
    <property type="entry name" value="TIF_eIF_4E"/>
</dbReference>
<proteinExistence type="inferred from homology"/>
<dbReference type="SUPFAM" id="SSF55418">
    <property type="entry name" value="eIF4e-like"/>
    <property type="match status" value="1"/>
</dbReference>
<dbReference type="Pfam" id="PF01652">
    <property type="entry name" value="IF4E"/>
    <property type="match status" value="1"/>
</dbReference>
<keyword evidence="4" id="KW-1185">Reference proteome</keyword>
<dbReference type="PANTHER" id="PTHR11960">
    <property type="entry name" value="EUKARYOTIC TRANSLATION INITIATION FACTOR 4E RELATED"/>
    <property type="match status" value="1"/>
</dbReference>
<keyword evidence="1" id="KW-0694">RNA-binding</keyword>
<accession>A0ABQ8FG06</accession>
<gene>
    <name evidence="3" type="ORF">BASA50_004308</name>
</gene>
<reference evidence="3 4" key="1">
    <citation type="submission" date="2021-02" db="EMBL/GenBank/DDBJ databases">
        <title>Variation within the Batrachochytrium salamandrivorans European outbreak.</title>
        <authorList>
            <person name="Kelly M."/>
            <person name="Pasmans F."/>
            <person name="Shea T.P."/>
            <person name="Munoz J.F."/>
            <person name="Carranza S."/>
            <person name="Cuomo C.A."/>
            <person name="Martel A."/>
        </authorList>
    </citation>
    <scope>NUCLEOTIDE SEQUENCE [LARGE SCALE GENOMIC DNA]</scope>
    <source>
        <strain evidence="3 4">AMFP18/2</strain>
    </source>
</reference>
<sequence>MKNLDEILSANAQISLRKQRTQSFQPNIRATPQTAKTHNSRLRAVAADTCYCHSIIPLMKQTATTTTMMENGKHAEHSVAAHGNTDAGDQEGPVANINRSSNSNAVAGEPGGLHALHYPWVFWFMHRSPGAKIQDYTNEIKHVCTFTTAEEFWGAFSHMKRPGDLSNISDYHLFKKGIRPIWEDNLTGGKWIIRLKKGIASRYWEDLLLAIIGDQFDVGDEICGVVVSIRHSEDIISLWNKSAEDGRTNLRIRDTLKRVLSLPANCVMEYKAHKAAVADNSSFRNTETYR</sequence>
<name>A0ABQ8FG06_9FUNG</name>
<dbReference type="EMBL" id="JAFCIX010000136">
    <property type="protein sequence ID" value="KAH6597703.1"/>
    <property type="molecule type" value="Genomic_DNA"/>
</dbReference>
<comment type="similarity">
    <text evidence="1">Belongs to the eukaryotic initiation factor 4E family.</text>
</comment>
<evidence type="ECO:0008006" key="5">
    <source>
        <dbReference type="Google" id="ProtNLM"/>
    </source>
</evidence>
<dbReference type="Gene3D" id="3.30.760.10">
    <property type="entry name" value="RNA Cap, Translation Initiation Factor Eif4e"/>
    <property type="match status" value="1"/>
</dbReference>
<organism evidence="3 4">
    <name type="scientific">Batrachochytrium salamandrivorans</name>
    <dbReference type="NCBI Taxonomy" id="1357716"/>
    <lineage>
        <taxon>Eukaryota</taxon>
        <taxon>Fungi</taxon>
        <taxon>Fungi incertae sedis</taxon>
        <taxon>Chytridiomycota</taxon>
        <taxon>Chytridiomycota incertae sedis</taxon>
        <taxon>Chytridiomycetes</taxon>
        <taxon>Rhizophydiales</taxon>
        <taxon>Rhizophydiales incertae sedis</taxon>
        <taxon>Batrachochytrium</taxon>
    </lineage>
</organism>
<evidence type="ECO:0000256" key="2">
    <source>
        <dbReference type="SAM" id="MobiDB-lite"/>
    </source>
</evidence>
<keyword evidence="1" id="KW-0648">Protein biosynthesis</keyword>
<evidence type="ECO:0000313" key="4">
    <source>
        <dbReference type="Proteomes" id="UP001648503"/>
    </source>
</evidence>
<feature type="region of interest" description="Disordered" evidence="2">
    <location>
        <begin position="82"/>
        <end position="106"/>
    </location>
</feature>